<dbReference type="InterPro" id="IPR042474">
    <property type="entry name" value="A33"/>
</dbReference>
<keyword evidence="2" id="KW-0732">Signal</keyword>
<evidence type="ECO:0000313" key="5">
    <source>
        <dbReference type="Proteomes" id="UP001497482"/>
    </source>
</evidence>
<dbReference type="InterPro" id="IPR007110">
    <property type="entry name" value="Ig-like_dom"/>
</dbReference>
<dbReference type="InterPro" id="IPR013106">
    <property type="entry name" value="Ig_V-set"/>
</dbReference>
<feature type="transmembrane region" description="Helical" evidence="1">
    <location>
        <begin position="374"/>
        <end position="396"/>
    </location>
</feature>
<dbReference type="GO" id="GO:0005886">
    <property type="term" value="C:plasma membrane"/>
    <property type="evidence" value="ECO:0007669"/>
    <property type="project" value="InterPro"/>
</dbReference>
<name>A0AAV2K0V0_KNICA</name>
<dbReference type="InterPro" id="IPR003599">
    <property type="entry name" value="Ig_sub"/>
</dbReference>
<evidence type="ECO:0000313" key="4">
    <source>
        <dbReference type="EMBL" id="CAL1582083.1"/>
    </source>
</evidence>
<dbReference type="Gene3D" id="2.60.40.10">
    <property type="entry name" value="Immunoglobulins"/>
    <property type="match status" value="2"/>
</dbReference>
<keyword evidence="1" id="KW-0812">Transmembrane</keyword>
<evidence type="ECO:0000256" key="1">
    <source>
        <dbReference type="SAM" id="Phobius"/>
    </source>
</evidence>
<dbReference type="SMART" id="SM00409">
    <property type="entry name" value="IG"/>
    <property type="match status" value="2"/>
</dbReference>
<feature type="chain" id="PRO_5043763445" description="Ig-like domain-containing protein" evidence="2">
    <location>
        <begin position="22"/>
        <end position="457"/>
    </location>
</feature>
<gene>
    <name evidence="4" type="ORF">KC01_LOCUS12764</name>
</gene>
<protein>
    <recommendedName>
        <fullName evidence="3">Ig-like domain-containing protein</fullName>
    </recommendedName>
</protein>
<proteinExistence type="predicted"/>
<keyword evidence="5" id="KW-1185">Reference proteome</keyword>
<dbReference type="Pfam" id="PF07686">
    <property type="entry name" value="V-set"/>
    <property type="match status" value="1"/>
</dbReference>
<feature type="domain" description="Ig-like" evidence="3">
    <location>
        <begin position="24"/>
        <end position="121"/>
    </location>
</feature>
<organism evidence="4 5">
    <name type="scientific">Knipowitschia caucasica</name>
    <name type="common">Caucasian dwarf goby</name>
    <name type="synonym">Pomatoschistus caucasicus</name>
    <dbReference type="NCBI Taxonomy" id="637954"/>
    <lineage>
        <taxon>Eukaryota</taxon>
        <taxon>Metazoa</taxon>
        <taxon>Chordata</taxon>
        <taxon>Craniata</taxon>
        <taxon>Vertebrata</taxon>
        <taxon>Euteleostomi</taxon>
        <taxon>Actinopterygii</taxon>
        <taxon>Neopterygii</taxon>
        <taxon>Teleostei</taxon>
        <taxon>Neoteleostei</taxon>
        <taxon>Acanthomorphata</taxon>
        <taxon>Gobiaria</taxon>
        <taxon>Gobiiformes</taxon>
        <taxon>Gobioidei</taxon>
        <taxon>Gobiidae</taxon>
        <taxon>Gobiinae</taxon>
        <taxon>Knipowitschia</taxon>
    </lineage>
</organism>
<dbReference type="AlphaFoldDB" id="A0AAV2K0V0"/>
<dbReference type="PROSITE" id="PS50835">
    <property type="entry name" value="IG_LIKE"/>
    <property type="match status" value="2"/>
</dbReference>
<feature type="transmembrane region" description="Helical" evidence="1">
    <location>
        <begin position="241"/>
        <end position="264"/>
    </location>
</feature>
<dbReference type="InterPro" id="IPR036179">
    <property type="entry name" value="Ig-like_dom_sf"/>
</dbReference>
<dbReference type="PANTHER" id="PTHR44969:SF1">
    <property type="entry name" value="CELL SURFACE A33 ANTIGEN"/>
    <property type="match status" value="1"/>
</dbReference>
<keyword evidence="1" id="KW-0472">Membrane</keyword>
<dbReference type="SUPFAM" id="SSF48726">
    <property type="entry name" value="Immunoglobulin"/>
    <property type="match status" value="2"/>
</dbReference>
<dbReference type="Proteomes" id="UP001497482">
    <property type="component" value="Chromosome 15"/>
</dbReference>
<evidence type="ECO:0000256" key="2">
    <source>
        <dbReference type="SAM" id="SignalP"/>
    </source>
</evidence>
<evidence type="ECO:0000259" key="3">
    <source>
        <dbReference type="PROSITE" id="PS50835"/>
    </source>
</evidence>
<dbReference type="EMBL" id="OZ035837">
    <property type="protein sequence ID" value="CAL1582083.1"/>
    <property type="molecule type" value="Genomic_DNA"/>
</dbReference>
<keyword evidence="1" id="KW-1133">Transmembrane helix</keyword>
<dbReference type="InterPro" id="IPR013783">
    <property type="entry name" value="Ig-like_fold"/>
</dbReference>
<feature type="transmembrane region" description="Helical" evidence="1">
    <location>
        <begin position="433"/>
        <end position="456"/>
    </location>
</feature>
<feature type="signal peptide" evidence="2">
    <location>
        <begin position="1"/>
        <end position="21"/>
    </location>
</feature>
<feature type="domain" description="Ig-like" evidence="3">
    <location>
        <begin position="131"/>
        <end position="231"/>
    </location>
</feature>
<accession>A0AAV2K0V0</accession>
<dbReference type="PANTHER" id="PTHR44969">
    <property type="entry name" value="CELL SURFACE A33 ANTIGEN"/>
    <property type="match status" value="1"/>
</dbReference>
<reference evidence="4 5" key="1">
    <citation type="submission" date="2024-04" db="EMBL/GenBank/DDBJ databases">
        <authorList>
            <person name="Waldvogel A.-M."/>
            <person name="Schoenle A."/>
        </authorList>
    </citation>
    <scope>NUCLEOTIDE SEQUENCE [LARGE SCALE GENOMIC DNA]</scope>
</reference>
<sequence>MTFKFLGWVKVFLILSACSHCTCVEVSIPEKQYEVAKGSDITLPCSFSPARPDYDMFILKWEVVQENKATIIATFYSNLNRIDISPTYEGRTSLDIGTSKQALLHLTKMTMADNANYRCTVLIPGDDEGTPSATTFLLVLVAPSPPVCKIQGTVEYWHDITLTCMSEEGSPKPLPDWKSYSVENVPRPFPPKTTEKDGALSLFNISREMSGFYVCTSTNRIGSASCNLTLSVFPGGSMSGATAGIIGGVVAGLLLLAVLIFCCYRNKKKAKYTEGSVGEMEYHDGDIQDPDGGQEDRMSNLQDRISEQIQNQKKTGMDKRDEDIEIEIGLTTIKVEIAMTTIVVVEIALATQVEITMLTIVVVEITLTTIKVEITVTTIVVVEITLTTIVVVEIVLATQVEIVRMTIAVVEIALTTIRVEIAITTIRVGIGMAIIVVVENALTIGVIAMAAVTILIT</sequence>